<sequence length="220" mass="25131">MSNDTSNPEITSVKDGSYNPSQNNYITENFGNYNVTNNGSFGSIESYDFGFSSDEDEDEDNGEDWKSRPPPPPPQESGSDFIKFVEWDTRWGSYPDPPDDNFLIPNAWIRNGSQGYPQGDYGSQENDYLNDDWNNNPKNYPPQPYPPQSQPQSQPQRGYSSRHPTFAPNFDQRNDIEHVPVPVPLQQPHPESTPRQATHNPFRKHRAPPVSEQREKDVEA</sequence>
<dbReference type="AlphaFoldDB" id="A0A0W0FNQ2"/>
<feature type="compositionally biased region" description="Polar residues" evidence="1">
    <location>
        <begin position="111"/>
        <end position="138"/>
    </location>
</feature>
<comment type="caution">
    <text evidence="2">The sequence shown here is derived from an EMBL/GenBank/DDBJ whole genome shotgun (WGS) entry which is preliminary data.</text>
</comment>
<organism evidence="2 3">
    <name type="scientific">Moniliophthora roreri</name>
    <name type="common">Frosty pod rot fungus</name>
    <name type="synonym">Monilia roreri</name>
    <dbReference type="NCBI Taxonomy" id="221103"/>
    <lineage>
        <taxon>Eukaryota</taxon>
        <taxon>Fungi</taxon>
        <taxon>Dikarya</taxon>
        <taxon>Basidiomycota</taxon>
        <taxon>Agaricomycotina</taxon>
        <taxon>Agaricomycetes</taxon>
        <taxon>Agaricomycetidae</taxon>
        <taxon>Agaricales</taxon>
        <taxon>Marasmiineae</taxon>
        <taxon>Marasmiaceae</taxon>
        <taxon>Moniliophthora</taxon>
    </lineage>
</organism>
<feature type="region of interest" description="Disordered" evidence="1">
    <location>
        <begin position="1"/>
        <end position="220"/>
    </location>
</feature>
<name>A0A0W0FNQ2_MONRR</name>
<evidence type="ECO:0000256" key="1">
    <source>
        <dbReference type="SAM" id="MobiDB-lite"/>
    </source>
</evidence>
<feature type="compositionally biased region" description="Polar residues" evidence="1">
    <location>
        <begin position="1"/>
        <end position="10"/>
    </location>
</feature>
<evidence type="ECO:0000313" key="3">
    <source>
        <dbReference type="Proteomes" id="UP000054988"/>
    </source>
</evidence>
<accession>A0A0W0FNQ2</accession>
<reference evidence="2 3" key="1">
    <citation type="submission" date="2015-12" db="EMBL/GenBank/DDBJ databases">
        <title>Draft genome sequence of Moniliophthora roreri, the causal agent of frosty pod rot of cacao.</title>
        <authorList>
            <person name="Aime M.C."/>
            <person name="Diaz-Valderrama J.R."/>
            <person name="Kijpornyongpan T."/>
            <person name="Phillips-Mora W."/>
        </authorList>
    </citation>
    <scope>NUCLEOTIDE SEQUENCE [LARGE SCALE GENOMIC DNA]</scope>
    <source>
        <strain evidence="2 3">MCA 2952</strain>
    </source>
</reference>
<feature type="compositionally biased region" description="Pro residues" evidence="1">
    <location>
        <begin position="139"/>
        <end position="149"/>
    </location>
</feature>
<protein>
    <submittedName>
        <fullName evidence="2">Uncharacterized protein</fullName>
    </submittedName>
</protein>
<proteinExistence type="predicted"/>
<dbReference type="EMBL" id="LATX01001791">
    <property type="protein sequence ID" value="KTB37983.1"/>
    <property type="molecule type" value="Genomic_DNA"/>
</dbReference>
<feature type="compositionally biased region" description="Acidic residues" evidence="1">
    <location>
        <begin position="53"/>
        <end position="62"/>
    </location>
</feature>
<evidence type="ECO:0000313" key="2">
    <source>
        <dbReference type="EMBL" id="KTB37983.1"/>
    </source>
</evidence>
<gene>
    <name evidence="2" type="ORF">WG66_9433</name>
</gene>
<feature type="compositionally biased region" description="Polar residues" evidence="1">
    <location>
        <begin position="18"/>
        <end position="43"/>
    </location>
</feature>
<dbReference type="Proteomes" id="UP000054988">
    <property type="component" value="Unassembled WGS sequence"/>
</dbReference>